<dbReference type="EMBL" id="BSOW01000028">
    <property type="protein sequence ID" value="GLR89808.1"/>
    <property type="molecule type" value="Genomic_DNA"/>
</dbReference>
<organism evidence="1 2">
    <name type="scientific">Bradyrhizobium iriomotense</name>
    <dbReference type="NCBI Taxonomy" id="441950"/>
    <lineage>
        <taxon>Bacteria</taxon>
        <taxon>Pseudomonadati</taxon>
        <taxon>Pseudomonadota</taxon>
        <taxon>Alphaproteobacteria</taxon>
        <taxon>Hyphomicrobiales</taxon>
        <taxon>Nitrobacteraceae</taxon>
        <taxon>Bradyrhizobium</taxon>
    </lineage>
</organism>
<reference evidence="2" key="1">
    <citation type="journal article" date="2019" name="Int. J. Syst. Evol. Microbiol.">
        <title>The Global Catalogue of Microorganisms (GCM) 10K type strain sequencing project: providing services to taxonomists for standard genome sequencing and annotation.</title>
        <authorList>
            <consortium name="The Broad Institute Genomics Platform"/>
            <consortium name="The Broad Institute Genome Sequencing Center for Infectious Disease"/>
            <person name="Wu L."/>
            <person name="Ma J."/>
        </authorList>
    </citation>
    <scope>NUCLEOTIDE SEQUENCE [LARGE SCALE GENOMIC DNA]</scope>
    <source>
        <strain evidence="2">NBRC 102520</strain>
    </source>
</reference>
<dbReference type="Pfam" id="PF09954">
    <property type="entry name" value="DUF2188"/>
    <property type="match status" value="1"/>
</dbReference>
<dbReference type="InterPro" id="IPR018691">
    <property type="entry name" value="DUF2188"/>
</dbReference>
<protein>
    <recommendedName>
        <fullName evidence="3">DUF2188 domain-containing protein</fullName>
    </recommendedName>
</protein>
<name>A0ABQ6B7Q1_9BRAD</name>
<proteinExistence type="predicted"/>
<dbReference type="Proteomes" id="UP001156905">
    <property type="component" value="Unassembled WGS sequence"/>
</dbReference>
<evidence type="ECO:0008006" key="3">
    <source>
        <dbReference type="Google" id="ProtNLM"/>
    </source>
</evidence>
<evidence type="ECO:0000313" key="2">
    <source>
        <dbReference type="Proteomes" id="UP001156905"/>
    </source>
</evidence>
<keyword evidence="2" id="KW-1185">Reference proteome</keyword>
<comment type="caution">
    <text evidence="1">The sequence shown here is derived from an EMBL/GenBank/DDBJ whole genome shotgun (WGS) entry which is preliminary data.</text>
</comment>
<sequence>MARFRFFVTLHKDRGQWIVVLNGAHSVPYPTQKEAIRVAVDAAYKEGASGHDAQVLVQDEDNEVRTEWTYGHDPYPPAG</sequence>
<gene>
    <name evidence="1" type="ORF">GCM10007857_65220</name>
</gene>
<evidence type="ECO:0000313" key="1">
    <source>
        <dbReference type="EMBL" id="GLR89808.1"/>
    </source>
</evidence>
<accession>A0ABQ6B7Q1</accession>